<dbReference type="GO" id="GO:0022857">
    <property type="term" value="F:transmembrane transporter activity"/>
    <property type="evidence" value="ECO:0007669"/>
    <property type="project" value="InterPro"/>
</dbReference>
<keyword evidence="4 9" id="KW-0812">Transmembrane</keyword>
<comment type="similarity">
    <text evidence="8">Belongs to the binding-protein-dependent transport system permease family. LivHM subfamily.</text>
</comment>
<dbReference type="InterPro" id="IPR001851">
    <property type="entry name" value="ABC_transp_permease"/>
</dbReference>
<protein>
    <submittedName>
        <fullName evidence="10">Amino acid/amide ABC transporter membrane protein 1, HAAT family</fullName>
    </submittedName>
</protein>
<evidence type="ECO:0000256" key="7">
    <source>
        <dbReference type="ARBA" id="ARBA00023136"/>
    </source>
</evidence>
<feature type="transmembrane region" description="Helical" evidence="9">
    <location>
        <begin position="97"/>
        <end position="115"/>
    </location>
</feature>
<keyword evidence="2" id="KW-0813">Transport</keyword>
<feature type="transmembrane region" description="Helical" evidence="9">
    <location>
        <begin position="224"/>
        <end position="251"/>
    </location>
</feature>
<evidence type="ECO:0000313" key="10">
    <source>
        <dbReference type="EMBL" id="SDS81502.1"/>
    </source>
</evidence>
<evidence type="ECO:0000256" key="3">
    <source>
        <dbReference type="ARBA" id="ARBA00022475"/>
    </source>
</evidence>
<evidence type="ECO:0000256" key="5">
    <source>
        <dbReference type="ARBA" id="ARBA00022970"/>
    </source>
</evidence>
<feature type="transmembrane region" description="Helical" evidence="9">
    <location>
        <begin position="6"/>
        <end position="28"/>
    </location>
</feature>
<keyword evidence="3" id="KW-1003">Cell membrane</keyword>
<organism evidence="10 11">
    <name type="scientific">Bradyrhizobium canariense</name>
    <dbReference type="NCBI Taxonomy" id="255045"/>
    <lineage>
        <taxon>Bacteria</taxon>
        <taxon>Pseudomonadati</taxon>
        <taxon>Pseudomonadota</taxon>
        <taxon>Alphaproteobacteria</taxon>
        <taxon>Hyphomicrobiales</taxon>
        <taxon>Nitrobacteraceae</taxon>
        <taxon>Bradyrhizobium</taxon>
    </lineage>
</organism>
<evidence type="ECO:0000256" key="8">
    <source>
        <dbReference type="ARBA" id="ARBA00037998"/>
    </source>
</evidence>
<feature type="transmembrane region" description="Helical" evidence="9">
    <location>
        <begin position="182"/>
        <end position="204"/>
    </location>
</feature>
<keyword evidence="6 9" id="KW-1133">Transmembrane helix</keyword>
<dbReference type="GO" id="GO:0006865">
    <property type="term" value="P:amino acid transport"/>
    <property type="evidence" value="ECO:0007669"/>
    <property type="project" value="UniProtKB-KW"/>
</dbReference>
<evidence type="ECO:0000313" key="11">
    <source>
        <dbReference type="Proteomes" id="UP000243904"/>
    </source>
</evidence>
<dbReference type="Proteomes" id="UP000243904">
    <property type="component" value="Chromosome I"/>
</dbReference>
<dbReference type="PANTHER" id="PTHR11795">
    <property type="entry name" value="BRANCHED-CHAIN AMINO ACID TRANSPORT SYSTEM PERMEASE PROTEIN LIVH"/>
    <property type="match status" value="1"/>
</dbReference>
<feature type="transmembrane region" description="Helical" evidence="9">
    <location>
        <begin position="62"/>
        <end position="85"/>
    </location>
</feature>
<dbReference type="AlphaFoldDB" id="A0A1H1V9R7"/>
<evidence type="ECO:0000256" key="1">
    <source>
        <dbReference type="ARBA" id="ARBA00004651"/>
    </source>
</evidence>
<keyword evidence="7 9" id="KW-0472">Membrane</keyword>
<evidence type="ECO:0000256" key="9">
    <source>
        <dbReference type="SAM" id="Phobius"/>
    </source>
</evidence>
<evidence type="ECO:0000256" key="4">
    <source>
        <dbReference type="ARBA" id="ARBA00022692"/>
    </source>
</evidence>
<feature type="transmembrane region" description="Helical" evidence="9">
    <location>
        <begin position="258"/>
        <end position="278"/>
    </location>
</feature>
<feature type="transmembrane region" description="Helical" evidence="9">
    <location>
        <begin position="141"/>
        <end position="161"/>
    </location>
</feature>
<dbReference type="InterPro" id="IPR052157">
    <property type="entry name" value="BCAA_transport_permease"/>
</dbReference>
<name>A0A1H1V9R7_9BRAD</name>
<keyword evidence="5" id="KW-0029">Amino-acid transport</keyword>
<gene>
    <name evidence="10" type="ORF">SAMN05444158_3312</name>
</gene>
<dbReference type="EMBL" id="LT629750">
    <property type="protein sequence ID" value="SDS81502.1"/>
    <property type="molecule type" value="Genomic_DNA"/>
</dbReference>
<dbReference type="CDD" id="cd06582">
    <property type="entry name" value="TM_PBP1_LivH_like"/>
    <property type="match status" value="1"/>
</dbReference>
<dbReference type="RefSeq" id="WP_197685051.1">
    <property type="nucleotide sequence ID" value="NZ_LT629750.1"/>
</dbReference>
<proteinExistence type="inferred from homology"/>
<dbReference type="GO" id="GO:0005886">
    <property type="term" value="C:plasma membrane"/>
    <property type="evidence" value="ECO:0007669"/>
    <property type="project" value="UniProtKB-SubCell"/>
</dbReference>
<reference evidence="11" key="1">
    <citation type="submission" date="2016-10" db="EMBL/GenBank/DDBJ databases">
        <authorList>
            <person name="Varghese N."/>
            <person name="Submissions S."/>
        </authorList>
    </citation>
    <scope>NUCLEOTIDE SEQUENCE [LARGE SCALE GENOMIC DNA]</scope>
    <source>
        <strain evidence="11">GAS369</strain>
    </source>
</reference>
<comment type="subcellular location">
    <subcellularLocation>
        <location evidence="1">Cell membrane</location>
        <topology evidence="1">Multi-pass membrane protein</topology>
    </subcellularLocation>
</comment>
<accession>A0A1H1V9R7</accession>
<keyword evidence="11" id="KW-1185">Reference proteome</keyword>
<dbReference type="PANTHER" id="PTHR11795:SF442">
    <property type="entry name" value="ABC TRANSPORTER ATP-BINDING PROTEIN"/>
    <property type="match status" value="1"/>
</dbReference>
<evidence type="ECO:0000256" key="2">
    <source>
        <dbReference type="ARBA" id="ARBA00022448"/>
    </source>
</evidence>
<evidence type="ECO:0000256" key="6">
    <source>
        <dbReference type="ARBA" id="ARBA00022989"/>
    </source>
</evidence>
<sequence length="290" mass="30356">MSDIVLSILFTGTAYAMVLYIISVGLSITMGLLGIANLAHGAFAMAGGYLLITLLHRSAIPFGPAVILSAALVAAVSVVLERLLYARVYKSGEFDQVLLSMGLIFVSSAVAQYLYGPIPQTVAIPAALSGQIDLGLRTFPMYRIVLIVTGVAIFVALLVVIERTNTGMRIRATVDNRAMAEAVGIDTRTLFSVVFAVGSALAAVGGGLGGDMIAISPGYPLENLAYFLIVVSIGGLGTVTGPFVAALLLGIGDSACKILAPEFGAFFIYLALFGFLLWRPGGLLNRVEVY</sequence>
<feature type="transmembrane region" description="Helical" evidence="9">
    <location>
        <begin position="35"/>
        <end position="56"/>
    </location>
</feature>
<dbReference type="Pfam" id="PF02653">
    <property type="entry name" value="BPD_transp_2"/>
    <property type="match status" value="1"/>
</dbReference>